<evidence type="ECO:0000313" key="5">
    <source>
        <dbReference type="EMBL" id="MDQ0176837.1"/>
    </source>
</evidence>
<feature type="domain" description="Purine catabolism PurC-like" evidence="2">
    <location>
        <begin position="7"/>
        <end position="124"/>
    </location>
</feature>
<name>A0ABT9WVB8_9BACI</name>
<dbReference type="PANTHER" id="PTHR33744">
    <property type="entry name" value="CARBOHYDRATE DIACID REGULATOR"/>
    <property type="match status" value="1"/>
</dbReference>
<feature type="domain" description="CdaR GGDEF-like" evidence="4">
    <location>
        <begin position="286"/>
        <end position="407"/>
    </location>
</feature>
<dbReference type="EMBL" id="JAUSTT010000016">
    <property type="protein sequence ID" value="MDQ0176837.1"/>
    <property type="molecule type" value="Genomic_DNA"/>
</dbReference>
<dbReference type="InterPro" id="IPR041522">
    <property type="entry name" value="CdaR_GGDEF"/>
</dbReference>
<dbReference type="Pfam" id="PF07905">
    <property type="entry name" value="PucR"/>
    <property type="match status" value="1"/>
</dbReference>
<comment type="caution">
    <text evidence="5">The sequence shown here is derived from an EMBL/GenBank/DDBJ whole genome shotgun (WGS) entry which is preliminary data.</text>
</comment>
<evidence type="ECO:0000259" key="4">
    <source>
        <dbReference type="Pfam" id="PF17853"/>
    </source>
</evidence>
<gene>
    <name evidence="5" type="ORF">J2S08_002695</name>
</gene>
<evidence type="ECO:0000313" key="6">
    <source>
        <dbReference type="Proteomes" id="UP001223586"/>
    </source>
</evidence>
<dbReference type="InterPro" id="IPR042070">
    <property type="entry name" value="PucR_C-HTH_sf"/>
</dbReference>
<protein>
    <submittedName>
        <fullName evidence="5">Purine catabolism regulator</fullName>
    </submittedName>
</protein>
<dbReference type="Pfam" id="PF13556">
    <property type="entry name" value="HTH_30"/>
    <property type="match status" value="1"/>
</dbReference>
<dbReference type="PANTHER" id="PTHR33744:SF1">
    <property type="entry name" value="DNA-BINDING TRANSCRIPTIONAL ACTIVATOR ADER"/>
    <property type="match status" value="1"/>
</dbReference>
<dbReference type="Gene3D" id="1.10.10.2840">
    <property type="entry name" value="PucR C-terminal helix-turn-helix domain"/>
    <property type="match status" value="1"/>
</dbReference>
<dbReference type="Pfam" id="PF17853">
    <property type="entry name" value="GGDEF_2"/>
    <property type="match status" value="1"/>
</dbReference>
<proteinExistence type="inferred from homology"/>
<comment type="similarity">
    <text evidence="1">Belongs to the CdaR family.</text>
</comment>
<dbReference type="InterPro" id="IPR012914">
    <property type="entry name" value="PucR_dom"/>
</dbReference>
<dbReference type="InterPro" id="IPR051448">
    <property type="entry name" value="CdaR-like_regulators"/>
</dbReference>
<dbReference type="Proteomes" id="UP001223586">
    <property type="component" value="Unassembled WGS sequence"/>
</dbReference>
<evidence type="ECO:0000259" key="2">
    <source>
        <dbReference type="Pfam" id="PF07905"/>
    </source>
</evidence>
<keyword evidence="6" id="KW-1185">Reference proteome</keyword>
<evidence type="ECO:0000256" key="1">
    <source>
        <dbReference type="ARBA" id="ARBA00006754"/>
    </source>
</evidence>
<evidence type="ECO:0000259" key="3">
    <source>
        <dbReference type="Pfam" id="PF13556"/>
    </source>
</evidence>
<organism evidence="5 6">
    <name type="scientific">Bacillus chungangensis</name>
    <dbReference type="NCBI Taxonomy" id="587633"/>
    <lineage>
        <taxon>Bacteria</taxon>
        <taxon>Bacillati</taxon>
        <taxon>Bacillota</taxon>
        <taxon>Bacilli</taxon>
        <taxon>Bacillales</taxon>
        <taxon>Bacillaceae</taxon>
        <taxon>Bacillus</taxon>
    </lineage>
</organism>
<dbReference type="RefSeq" id="WP_307230309.1">
    <property type="nucleotide sequence ID" value="NZ_JAUSTT010000016.1"/>
</dbReference>
<accession>A0ABT9WVB8</accession>
<reference evidence="5 6" key="1">
    <citation type="submission" date="2023-07" db="EMBL/GenBank/DDBJ databases">
        <title>Genomic Encyclopedia of Type Strains, Phase IV (KMG-IV): sequencing the most valuable type-strain genomes for metagenomic binning, comparative biology and taxonomic classification.</title>
        <authorList>
            <person name="Goeker M."/>
        </authorList>
    </citation>
    <scope>NUCLEOTIDE SEQUENCE [LARGE SCALE GENOMIC DNA]</scope>
    <source>
        <strain evidence="5 6">DSM 23837</strain>
    </source>
</reference>
<feature type="domain" description="PucR C-terminal helix-turn-helix" evidence="3">
    <location>
        <begin position="457"/>
        <end position="515"/>
    </location>
</feature>
<dbReference type="InterPro" id="IPR025736">
    <property type="entry name" value="PucR_C-HTH_dom"/>
</dbReference>
<sequence length="526" mass="61737">MELTVKDLLDTNFMRNSQLLSGEIGVSNLIKNISIMENPNIQDWIEPQCAIMTNLLPIKDYSSEAQKQFIQQAHCKQVSCLLVKLSIEEIPETIRTGCSTYHIPLIIIPNDVTYNEITYPIMKLLFEHEAYILHYYKNFYESFMNITLTKNQMKNIIQSLSEFLSNPILITDQQLHMIHSFSIPKDFSFKHCHFTELVYIDEDILAFRDVAQEAPILKIVIELFDKQTLNMFIIEKTRKINEIDKIAIKSAIAFIKLDYMKQQAIMKAEQKKQNELIDELFFRQKNQEEIQLIANALHFPIDLPFSVFILTREKASTFTASQLNTLEYLLGSIFSKTILRNYTDSIVCICFIKKKATSDEVKNKLRYVLTNFQRIFQSNVKIHLSSIFVNINEIQLAHKEANKVLELSAMMEQTELISYEDLGIYRLFLKINENMDIEQLLSSKVKELIQHKNMEDLLRTLLVFLDHKQNYSITAKHLYLHSKTVKYRINKIMELLHIDLDKADQVLETHISLKIWYCYIFNSKKK</sequence>